<evidence type="ECO:0000313" key="2">
    <source>
        <dbReference type="EMBL" id="TRW15115.1"/>
    </source>
</evidence>
<gene>
    <name evidence="2" type="ORF">FMM06_15835</name>
</gene>
<name>A0A552UA68_9SPHN</name>
<dbReference type="InterPro" id="IPR029068">
    <property type="entry name" value="Glyas_Bleomycin-R_OHBP_Dase"/>
</dbReference>
<dbReference type="InterPro" id="IPR037523">
    <property type="entry name" value="VOC_core"/>
</dbReference>
<dbReference type="InterPro" id="IPR004360">
    <property type="entry name" value="Glyas_Fos-R_dOase_dom"/>
</dbReference>
<dbReference type="CDD" id="cd06587">
    <property type="entry name" value="VOC"/>
    <property type="match status" value="1"/>
</dbReference>
<dbReference type="SUPFAM" id="SSF54593">
    <property type="entry name" value="Glyoxalase/Bleomycin resistance protein/Dihydroxybiphenyl dioxygenase"/>
    <property type="match status" value="1"/>
</dbReference>
<comment type="caution">
    <text evidence="2">The sequence shown here is derived from an EMBL/GenBank/DDBJ whole genome shotgun (WGS) entry which is preliminary data.</text>
</comment>
<accession>A0A552UA68</accession>
<sequence>MMLNHVTLPAHDYDASLAFYTALGLTQIVAAPPRYARFEMDGGATLSFEVIEGGRAGTAETYLHCEDVDAAYAAARSRGVVFDFAPRDETYLWRRGGVTDPAGNLIILYHAGTNQRFPPWRLDGLMA</sequence>
<evidence type="ECO:0000313" key="3">
    <source>
        <dbReference type="Proteomes" id="UP000317894"/>
    </source>
</evidence>
<dbReference type="RefSeq" id="WP_144335284.1">
    <property type="nucleotide sequence ID" value="NZ_VJWA01000002.1"/>
</dbReference>
<evidence type="ECO:0000259" key="1">
    <source>
        <dbReference type="PROSITE" id="PS51819"/>
    </source>
</evidence>
<dbReference type="Pfam" id="PF00903">
    <property type="entry name" value="Glyoxalase"/>
    <property type="match status" value="1"/>
</dbReference>
<dbReference type="OrthoDB" id="9810880at2"/>
<protein>
    <submittedName>
        <fullName evidence="2">VOC family protein</fullName>
    </submittedName>
</protein>
<dbReference type="PROSITE" id="PS51819">
    <property type="entry name" value="VOC"/>
    <property type="match status" value="1"/>
</dbReference>
<dbReference type="Gene3D" id="3.10.180.10">
    <property type="entry name" value="2,3-Dihydroxybiphenyl 1,2-Dioxygenase, domain 1"/>
    <property type="match status" value="1"/>
</dbReference>
<proteinExistence type="predicted"/>
<dbReference type="AlphaFoldDB" id="A0A552UA68"/>
<feature type="domain" description="VOC" evidence="1">
    <location>
        <begin position="2"/>
        <end position="111"/>
    </location>
</feature>
<dbReference type="EMBL" id="VJWA01000002">
    <property type="protein sequence ID" value="TRW15115.1"/>
    <property type="molecule type" value="Genomic_DNA"/>
</dbReference>
<dbReference type="Proteomes" id="UP000317894">
    <property type="component" value="Unassembled WGS sequence"/>
</dbReference>
<keyword evidence="3" id="KW-1185">Reference proteome</keyword>
<reference evidence="2 3" key="1">
    <citation type="submission" date="2019-07" db="EMBL/GenBank/DDBJ databases">
        <title>Novel species isolated from glacier.</title>
        <authorList>
            <person name="Liu Q."/>
            <person name="Xin Y.-H."/>
        </authorList>
    </citation>
    <scope>NUCLEOTIDE SEQUENCE [LARGE SCALE GENOMIC DNA]</scope>
    <source>
        <strain evidence="2 3">LB1R16</strain>
    </source>
</reference>
<organism evidence="2 3">
    <name type="scientific">Glacieibacterium frigidum</name>
    <dbReference type="NCBI Taxonomy" id="2593303"/>
    <lineage>
        <taxon>Bacteria</taxon>
        <taxon>Pseudomonadati</taxon>
        <taxon>Pseudomonadota</taxon>
        <taxon>Alphaproteobacteria</taxon>
        <taxon>Sphingomonadales</taxon>
        <taxon>Sphingosinicellaceae</taxon>
        <taxon>Glacieibacterium</taxon>
    </lineage>
</organism>